<keyword evidence="2" id="KW-1185">Reference proteome</keyword>
<accession>A0ABT8WW33</accession>
<dbReference type="RefSeq" id="WP_303304416.1">
    <property type="nucleotide sequence ID" value="NZ_BAABDA010000011.1"/>
</dbReference>
<sequence>MPNYKVSKKDLKRIQNSLNKYARKFKGHPLKSFGNNIKIETLHKHIGYEYVVHFNYEKRTVVNKVKATRKKKFPPREITNTSQVAPWSIKLRKRYFNIKAIKTIKVPRSSYHKTCTTCSGSKTVTCNDCRGQRNFSCSSCGEKGYVRCSCIGGRETCSNCSFGKTNCRTCGGSGQDTTGLKGVYSTCYGCNGSGKKTCYSCGGTTSVTCRNCSGTQQRRCYSCGGSGRVNCSGCRGSGYKKCYSCNGKGGFEHYIGLEQSFNKDSYRDYYIPRTHILKTDNVSHNSIKSENFEKAFQAHDFFNHISINIKYPTESIKRILQRIKNNWQIRTSKQKLTINSYSLIEFTYFFEGKSYMSFIIGKSNTLFIHSCPISKYALNQLEEVKRQLRFENYFESYKILKRINGLPDIEGKDVKHLETLIRQRLKLKKGYKYYKQKIRIKLHGKIK</sequence>
<reference evidence="1" key="1">
    <citation type="submission" date="2023-07" db="EMBL/GenBank/DDBJ databases">
        <title>Two novel species in the genus Flavivirga.</title>
        <authorList>
            <person name="Kwon K."/>
        </authorList>
    </citation>
    <scope>NUCLEOTIDE SEQUENCE</scope>
    <source>
        <strain evidence="1">KACC 14158</strain>
    </source>
</reference>
<comment type="caution">
    <text evidence="1">The sequence shown here is derived from an EMBL/GenBank/DDBJ whole genome shotgun (WGS) entry which is preliminary data.</text>
</comment>
<dbReference type="PANTHER" id="PTHR48465">
    <property type="entry name" value="PROTEIN SSUH2 HOMOLOG"/>
    <property type="match status" value="1"/>
</dbReference>
<name>A0ABT8WW33_9FLAO</name>
<gene>
    <name evidence="1" type="ORF">Q4Q40_23035</name>
</gene>
<dbReference type="PANTHER" id="PTHR48465:SF1">
    <property type="entry name" value="PROTEIN SSUH2 HOMOLOG"/>
    <property type="match status" value="1"/>
</dbReference>
<protein>
    <submittedName>
        <fullName evidence="1">Uncharacterized protein</fullName>
    </submittedName>
</protein>
<dbReference type="Proteomes" id="UP001176806">
    <property type="component" value="Unassembled WGS sequence"/>
</dbReference>
<evidence type="ECO:0000313" key="1">
    <source>
        <dbReference type="EMBL" id="MDO5977082.1"/>
    </source>
</evidence>
<evidence type="ECO:0000313" key="2">
    <source>
        <dbReference type="Proteomes" id="UP001176806"/>
    </source>
</evidence>
<proteinExistence type="predicted"/>
<dbReference type="InterPro" id="IPR052789">
    <property type="entry name" value="SSUH2_homolog"/>
</dbReference>
<organism evidence="1 2">
    <name type="scientific">Flavivirga jejuensis</name>
    <dbReference type="NCBI Taxonomy" id="870487"/>
    <lineage>
        <taxon>Bacteria</taxon>
        <taxon>Pseudomonadati</taxon>
        <taxon>Bacteroidota</taxon>
        <taxon>Flavobacteriia</taxon>
        <taxon>Flavobacteriales</taxon>
        <taxon>Flavobacteriaceae</taxon>
        <taxon>Flavivirga</taxon>
    </lineage>
</organism>
<dbReference type="EMBL" id="JAUOEL010000012">
    <property type="protein sequence ID" value="MDO5977082.1"/>
    <property type="molecule type" value="Genomic_DNA"/>
</dbReference>